<dbReference type="EMBL" id="BGPR01010212">
    <property type="protein sequence ID" value="GBN44886.1"/>
    <property type="molecule type" value="Genomic_DNA"/>
</dbReference>
<dbReference type="AlphaFoldDB" id="A0A4Y2P4F2"/>
<proteinExistence type="predicted"/>
<gene>
    <name evidence="1" type="ORF">AVEN_120459_1</name>
</gene>
<evidence type="ECO:0000313" key="2">
    <source>
        <dbReference type="Proteomes" id="UP000499080"/>
    </source>
</evidence>
<name>A0A4Y2P4F2_ARAVE</name>
<evidence type="ECO:0000313" key="1">
    <source>
        <dbReference type="EMBL" id="GBN44886.1"/>
    </source>
</evidence>
<sequence>MDGSSFPLFSKTALRLSFEASINSRHSLGSCAMWSSFSTPSMLQQNTRPSSFLKKNSKRRVRNEVTRTFSSRRFHCLSLEANISALFWTNPNCEQDHSVQPK</sequence>
<accession>A0A4Y2P4F2</accession>
<dbReference type="Proteomes" id="UP000499080">
    <property type="component" value="Unassembled WGS sequence"/>
</dbReference>
<reference evidence="1 2" key="1">
    <citation type="journal article" date="2019" name="Sci. Rep.">
        <title>Orb-weaving spider Araneus ventricosus genome elucidates the spidroin gene catalogue.</title>
        <authorList>
            <person name="Kono N."/>
            <person name="Nakamura H."/>
            <person name="Ohtoshi R."/>
            <person name="Moran D.A.P."/>
            <person name="Shinohara A."/>
            <person name="Yoshida Y."/>
            <person name="Fujiwara M."/>
            <person name="Mori M."/>
            <person name="Tomita M."/>
            <person name="Arakawa K."/>
        </authorList>
    </citation>
    <scope>NUCLEOTIDE SEQUENCE [LARGE SCALE GENOMIC DNA]</scope>
</reference>
<organism evidence="1 2">
    <name type="scientific">Araneus ventricosus</name>
    <name type="common">Orbweaver spider</name>
    <name type="synonym">Epeira ventricosa</name>
    <dbReference type="NCBI Taxonomy" id="182803"/>
    <lineage>
        <taxon>Eukaryota</taxon>
        <taxon>Metazoa</taxon>
        <taxon>Ecdysozoa</taxon>
        <taxon>Arthropoda</taxon>
        <taxon>Chelicerata</taxon>
        <taxon>Arachnida</taxon>
        <taxon>Araneae</taxon>
        <taxon>Araneomorphae</taxon>
        <taxon>Entelegynae</taxon>
        <taxon>Araneoidea</taxon>
        <taxon>Araneidae</taxon>
        <taxon>Araneus</taxon>
    </lineage>
</organism>
<comment type="caution">
    <text evidence="1">The sequence shown here is derived from an EMBL/GenBank/DDBJ whole genome shotgun (WGS) entry which is preliminary data.</text>
</comment>
<protein>
    <submittedName>
        <fullName evidence="1">Uncharacterized protein</fullName>
    </submittedName>
</protein>
<keyword evidence="2" id="KW-1185">Reference proteome</keyword>